<evidence type="ECO:0000259" key="3">
    <source>
        <dbReference type="PROSITE" id="PS50089"/>
    </source>
</evidence>
<proteinExistence type="predicted"/>
<feature type="region of interest" description="Disordered" evidence="2">
    <location>
        <begin position="428"/>
        <end position="476"/>
    </location>
</feature>
<dbReference type="InterPro" id="IPR044288">
    <property type="entry name" value="ZNF598/HEL2"/>
</dbReference>
<dbReference type="GO" id="GO:0072344">
    <property type="term" value="P:rescue of stalled ribosome"/>
    <property type="evidence" value="ECO:0007669"/>
    <property type="project" value="InterPro"/>
</dbReference>
<evidence type="ECO:0000256" key="1">
    <source>
        <dbReference type="PROSITE-ProRule" id="PRU00175"/>
    </source>
</evidence>
<organism evidence="4 5">
    <name type="scientific">Gossypium arboreum</name>
    <name type="common">Tree cotton</name>
    <name type="synonym">Gossypium nanking</name>
    <dbReference type="NCBI Taxonomy" id="29729"/>
    <lineage>
        <taxon>Eukaryota</taxon>
        <taxon>Viridiplantae</taxon>
        <taxon>Streptophyta</taxon>
        <taxon>Embryophyta</taxon>
        <taxon>Tracheophyta</taxon>
        <taxon>Spermatophyta</taxon>
        <taxon>Magnoliopsida</taxon>
        <taxon>eudicotyledons</taxon>
        <taxon>Gunneridae</taxon>
        <taxon>Pentapetalae</taxon>
        <taxon>rosids</taxon>
        <taxon>malvids</taxon>
        <taxon>Malvales</taxon>
        <taxon>Malvaceae</taxon>
        <taxon>Malvoideae</taxon>
        <taxon>Gossypium</taxon>
    </lineage>
</organism>
<dbReference type="Proteomes" id="UP000032142">
    <property type="component" value="Unassembled WGS sequence"/>
</dbReference>
<dbReference type="PROSITE" id="PS50089">
    <property type="entry name" value="ZF_RING_2"/>
    <property type="match status" value="1"/>
</dbReference>
<dbReference type="AlphaFoldDB" id="A0A0B0N4P3"/>
<dbReference type="PANTHER" id="PTHR22938">
    <property type="entry name" value="ZINC FINGER PROTEIN 598"/>
    <property type="match status" value="1"/>
</dbReference>
<dbReference type="GO" id="GO:0008270">
    <property type="term" value="F:zinc ion binding"/>
    <property type="evidence" value="ECO:0007669"/>
    <property type="project" value="UniProtKB-KW"/>
</dbReference>
<protein>
    <submittedName>
        <fullName evidence="4">LIM domain and RING finger protein</fullName>
    </submittedName>
</protein>
<dbReference type="GO" id="GO:0043022">
    <property type="term" value="F:ribosome binding"/>
    <property type="evidence" value="ECO:0007669"/>
    <property type="project" value="TreeGrafter"/>
</dbReference>
<keyword evidence="1" id="KW-0862">Zinc</keyword>
<feature type="region of interest" description="Disordered" evidence="2">
    <location>
        <begin position="177"/>
        <end position="199"/>
    </location>
</feature>
<feature type="compositionally biased region" description="Polar residues" evidence="2">
    <location>
        <begin position="445"/>
        <end position="466"/>
    </location>
</feature>
<evidence type="ECO:0000313" key="4">
    <source>
        <dbReference type="EMBL" id="KHG09378.1"/>
    </source>
</evidence>
<feature type="region of interest" description="Disordered" evidence="2">
    <location>
        <begin position="250"/>
        <end position="272"/>
    </location>
</feature>
<dbReference type="GO" id="GO:0061630">
    <property type="term" value="F:ubiquitin protein ligase activity"/>
    <property type="evidence" value="ECO:0007669"/>
    <property type="project" value="InterPro"/>
</dbReference>
<dbReference type="InterPro" id="IPR041888">
    <property type="entry name" value="RING-HC_ZNF598/HEL2"/>
</dbReference>
<feature type="compositionally biased region" description="Low complexity" evidence="2">
    <location>
        <begin position="428"/>
        <end position="440"/>
    </location>
</feature>
<dbReference type="InterPro" id="IPR001841">
    <property type="entry name" value="Znf_RING"/>
</dbReference>
<reference evidence="5" key="1">
    <citation type="submission" date="2014-09" db="EMBL/GenBank/DDBJ databases">
        <authorList>
            <person name="Mudge J."/>
            <person name="Ramaraj T."/>
            <person name="Lindquist I.E."/>
            <person name="Bharti A.K."/>
            <person name="Sundararajan A."/>
            <person name="Cameron C.T."/>
            <person name="Woodward J.E."/>
            <person name="May G.D."/>
            <person name="Brubaker C."/>
            <person name="Broadhvest J."/>
            <person name="Wilkins T.A."/>
        </authorList>
    </citation>
    <scope>NUCLEOTIDE SEQUENCE</scope>
    <source>
        <strain evidence="5">cv. AKA8401</strain>
    </source>
</reference>
<sequence length="521" mass="58236">MDDSCAVCAETLEWVAYGACGHRDVCSNCVARLRFICNNRRCCICKTESDVIFVTKFLGDYTSLVNDFSVLPYDVREGRMGSYWYHEDTQAFFDDVDHYKMIKAMCKLSCTVCDKMEDRSNDGMKRRVQFRNIEQLKNHLIHRHRRAMCSLCLAGRKVFICEQKLYTRAQVNQHINTGNSEVDGTESERGGFMGHPKRHPGHNKYYKNYDDLEIHFRRDHYLCEDERHNTNEHGGHMFRARCNTALQIPTSSQHHQNNEDNRYGRGRTVRRQPSDNDYQLSMAIEASLGTANVPSTSSTVQVVSAYWDTNDVHPFESLSTIDLESSSRYLQALGAGSRGAPFQASSFPPLPIVPSTSRQKSKQGSEDNTKQAHLPCQKNKNKKSFSLVQAWVMQASSSSSQITKTTNIAAVASPITGKGVAELSYTSSSHAQAQTQSTTADILTESGSGMSSGNVSRISHSSSAPNHANGGYPESEPLVSGFPPVCGAQRHKHSSSSRVLRIVKEVHMTNKSLAEQMMRCS</sequence>
<dbReference type="CDD" id="cd16615">
    <property type="entry name" value="RING-HC_ZNF598"/>
    <property type="match status" value="1"/>
</dbReference>
<dbReference type="Pfam" id="PF25447">
    <property type="entry name" value="RING_ZNF598"/>
    <property type="match status" value="1"/>
</dbReference>
<feature type="region of interest" description="Disordered" evidence="2">
    <location>
        <begin position="340"/>
        <end position="379"/>
    </location>
</feature>
<evidence type="ECO:0000256" key="2">
    <source>
        <dbReference type="SAM" id="MobiDB-lite"/>
    </source>
</evidence>
<dbReference type="EMBL" id="KN390594">
    <property type="protein sequence ID" value="KHG09378.1"/>
    <property type="molecule type" value="Genomic_DNA"/>
</dbReference>
<keyword evidence="1" id="KW-0863">Zinc-finger</keyword>
<feature type="domain" description="RING-type" evidence="3">
    <location>
        <begin position="5"/>
        <end position="46"/>
    </location>
</feature>
<keyword evidence="5" id="KW-1185">Reference proteome</keyword>
<dbReference type="PANTHER" id="PTHR22938:SF0">
    <property type="entry name" value="E3 UBIQUITIN-PROTEIN LIGASE ZNF598"/>
    <property type="match status" value="1"/>
</dbReference>
<keyword evidence="1" id="KW-0479">Metal-binding</keyword>
<gene>
    <name evidence="4" type="ORF">F383_11230</name>
</gene>
<evidence type="ECO:0000313" key="5">
    <source>
        <dbReference type="Proteomes" id="UP000032142"/>
    </source>
</evidence>
<accession>A0A0B0N4P3</accession>
<name>A0A0B0N4P3_GOSAR</name>
<dbReference type="GO" id="GO:0016567">
    <property type="term" value="P:protein ubiquitination"/>
    <property type="evidence" value="ECO:0007669"/>
    <property type="project" value="TreeGrafter"/>
</dbReference>